<evidence type="ECO:0000313" key="2">
    <source>
        <dbReference type="Proteomes" id="UP000586722"/>
    </source>
</evidence>
<name>A0A7X5F1Q3_9HYPH</name>
<accession>A0A7X5F1Q3</accession>
<dbReference type="RefSeq" id="WP_161673471.1">
    <property type="nucleotide sequence ID" value="NZ_JAABLP010000001.1"/>
</dbReference>
<protein>
    <submittedName>
        <fullName evidence="1">Uncharacterized protein</fullName>
    </submittedName>
</protein>
<dbReference type="Proteomes" id="UP000586722">
    <property type="component" value="Unassembled WGS sequence"/>
</dbReference>
<evidence type="ECO:0000313" key="1">
    <source>
        <dbReference type="EMBL" id="NBN78142.1"/>
    </source>
</evidence>
<dbReference type="AlphaFoldDB" id="A0A7X5F1Q3"/>
<reference evidence="2" key="1">
    <citation type="submission" date="2020-01" db="EMBL/GenBank/DDBJ databases">
        <authorList>
            <person name="Fang Y."/>
            <person name="Sun R."/>
            <person name="Nie L."/>
            <person name="He J."/>
            <person name="Hao L."/>
            <person name="Wang L."/>
            <person name="Su S."/>
            <person name="Lv E."/>
            <person name="Zhang Z."/>
            <person name="Xie R."/>
            <person name="Liu H."/>
        </authorList>
    </citation>
    <scope>NUCLEOTIDE SEQUENCE [LARGE SCALE GENOMIC DNA]</scope>
    <source>
        <strain evidence="2">XCT-53</strain>
    </source>
</reference>
<proteinExistence type="predicted"/>
<keyword evidence="2" id="KW-1185">Reference proteome</keyword>
<gene>
    <name evidence="1" type="ORF">GWI72_07675</name>
</gene>
<dbReference type="EMBL" id="JAABLQ010000001">
    <property type="protein sequence ID" value="NBN78142.1"/>
    <property type="molecule type" value="Genomic_DNA"/>
</dbReference>
<comment type="caution">
    <text evidence="1">The sequence shown here is derived from an EMBL/GenBank/DDBJ whole genome shotgun (WGS) entry which is preliminary data.</text>
</comment>
<sequence>MSNTAAHRTPGPQPRPVRPSVIPASQIRWYSMAARLWRRPPGLGPLAVRLLLLPAVPVALWLHEPLDWQMALLAVTGLLVLVWLLRRGSGPAGGQVLGSRPGWHVRALMGERMFFNRVVVPVPPAVARPAGLLVAGAVAGGLIAALAGFAGSLPVVLAGTGLCLAAQLAYLVLMARLYGQMQDADPLYRAWRRPALNDNTRGARKPGQAA</sequence>
<organism evidence="1 2">
    <name type="scientific">Pannonibacter tanglangensis</name>
    <dbReference type="NCBI Taxonomy" id="2750084"/>
    <lineage>
        <taxon>Bacteria</taxon>
        <taxon>Pseudomonadati</taxon>
        <taxon>Pseudomonadota</taxon>
        <taxon>Alphaproteobacteria</taxon>
        <taxon>Hyphomicrobiales</taxon>
        <taxon>Stappiaceae</taxon>
        <taxon>Pannonibacter</taxon>
    </lineage>
</organism>